<dbReference type="InterPro" id="IPR015943">
    <property type="entry name" value="WD40/YVTN_repeat-like_dom_sf"/>
</dbReference>
<organism evidence="2 3">
    <name type="scientific">Microcystis aeruginosa NIES-2519</name>
    <dbReference type="NCBI Taxonomy" id="2303981"/>
    <lineage>
        <taxon>Bacteria</taxon>
        <taxon>Bacillati</taxon>
        <taxon>Cyanobacteriota</taxon>
        <taxon>Cyanophyceae</taxon>
        <taxon>Oscillatoriophycideae</taxon>
        <taxon>Chroococcales</taxon>
        <taxon>Microcystaceae</taxon>
        <taxon>Microcystis</taxon>
    </lineage>
</organism>
<dbReference type="SUPFAM" id="SSF63825">
    <property type="entry name" value="YWTD domain"/>
    <property type="match status" value="1"/>
</dbReference>
<comment type="caution">
    <text evidence="2">The sequence shown here is derived from an EMBL/GenBank/DDBJ whole genome shotgun (WGS) entry which is preliminary data.</text>
</comment>
<name>A0A5A5RAD1_MICAE</name>
<feature type="domain" description="Transglutaminase-like" evidence="1">
    <location>
        <begin position="476"/>
        <end position="546"/>
    </location>
</feature>
<reference evidence="2 3" key="1">
    <citation type="submission" date="2018-09" db="EMBL/GenBank/DDBJ databases">
        <title>Evolutionary history of phycoerythrin pigmentation in the water bloom-forming cyanobacterium Microcystis aeruginosa.</title>
        <authorList>
            <person name="Tanabe Y."/>
            <person name="Tanabe Y."/>
            <person name="Yamaguchi H."/>
        </authorList>
    </citation>
    <scope>NUCLEOTIDE SEQUENCE [LARGE SCALE GENOMIC DNA]</scope>
    <source>
        <strain evidence="2 3">NIES-2519</strain>
    </source>
</reference>
<sequence length="613" mass="70102">MCPLCLCGSFHPLALEKCILEYILPTKAGRAHSRAIKFAIVGRIAVLLTQKRSPFSLPPMIFDPASLPSHRQTIRPISATALHGIVFQDNKLIAIDAKNGYLYQIALDTGHTTVLNSHRWQEFVGTTGLAIDDQNHLWFTTRENLYCCTLEDFTPKFFTRLPYTANGVAVTGNTIYVTCQRSGQIFIFDRQSGQEITRLYAPGIGIENITIRGEELWLTDTLEQTVYCLDRATGEQLFSMITPFESPTGLAFYRDANSGKDILYVAYAFQEPYIRDNPNSEQVYELSYRPRTFVHPLYFHYDPAKKYTLSNGYLIELSYVEELEPLYNVELKNVEWRIALPLETPRQKIRSVEAVGLPFIEEIEDGQRVAVFKFEQITAKQRHIFGWKVLLEVWGIKYQITPKDCEDLPDLPADFPDRYLIDNDDLAMNTEIILNAAEEATGRETNLLRKVYSIRNYVYDQLSYGIKPHIDTPDIALRRGVGSCGEYVGLLLALCRLNGIACRTVGRYKCPPHPLERNLPLEPDYNHVWMEFYLPSIGWVPMESNPDDIFEGGPYPNRFFMGLAWYHTEIAKDIPFERMLSEGQPVLKTQVPIGDLAINHVQFIILEELAPKD</sequence>
<evidence type="ECO:0000313" key="3">
    <source>
        <dbReference type="Proteomes" id="UP000323569"/>
    </source>
</evidence>
<dbReference type="SUPFAM" id="SSF54001">
    <property type="entry name" value="Cysteine proteinases"/>
    <property type="match status" value="1"/>
</dbReference>
<dbReference type="Gene3D" id="2.130.10.10">
    <property type="entry name" value="YVTN repeat-like/Quinoprotein amine dehydrogenase"/>
    <property type="match status" value="1"/>
</dbReference>
<dbReference type="PANTHER" id="PTHR33490">
    <property type="entry name" value="BLR5614 PROTEIN-RELATED"/>
    <property type="match status" value="1"/>
</dbReference>
<dbReference type="Gene3D" id="3.10.620.30">
    <property type="match status" value="1"/>
</dbReference>
<dbReference type="PANTHER" id="PTHR33490:SF6">
    <property type="entry name" value="SLL1049 PROTEIN"/>
    <property type="match status" value="1"/>
</dbReference>
<dbReference type="Proteomes" id="UP000323569">
    <property type="component" value="Unassembled WGS sequence"/>
</dbReference>
<protein>
    <recommendedName>
        <fullName evidence="1">Transglutaminase-like domain-containing protein</fullName>
    </recommendedName>
</protein>
<dbReference type="SMART" id="SM00460">
    <property type="entry name" value="TGc"/>
    <property type="match status" value="1"/>
</dbReference>
<evidence type="ECO:0000259" key="1">
    <source>
        <dbReference type="SMART" id="SM00460"/>
    </source>
</evidence>
<proteinExistence type="predicted"/>
<dbReference type="InterPro" id="IPR002372">
    <property type="entry name" value="PQQ_rpt_dom"/>
</dbReference>
<dbReference type="Pfam" id="PF13360">
    <property type="entry name" value="PQQ_2"/>
    <property type="match status" value="1"/>
</dbReference>
<gene>
    <name evidence="2" type="ORF">MiYa_03367</name>
</gene>
<evidence type="ECO:0000313" key="2">
    <source>
        <dbReference type="EMBL" id="GCA71825.1"/>
    </source>
</evidence>
<dbReference type="InterPro" id="IPR038765">
    <property type="entry name" value="Papain-like_cys_pep_sf"/>
</dbReference>
<dbReference type="EMBL" id="BHVO01000069">
    <property type="protein sequence ID" value="GCA71825.1"/>
    <property type="molecule type" value="Genomic_DNA"/>
</dbReference>
<accession>A0A5A5RAD1</accession>
<dbReference type="Pfam" id="PF01841">
    <property type="entry name" value="Transglut_core"/>
    <property type="match status" value="1"/>
</dbReference>
<dbReference type="InterPro" id="IPR002931">
    <property type="entry name" value="Transglutaminase-like"/>
</dbReference>
<dbReference type="AlphaFoldDB" id="A0A5A5RAD1"/>